<comment type="caution">
    <text evidence="2">The sequence shown here is derived from an EMBL/GenBank/DDBJ whole genome shotgun (WGS) entry which is preliminary data.</text>
</comment>
<keyword evidence="1" id="KW-0812">Transmembrane</keyword>
<evidence type="ECO:0000313" key="2">
    <source>
        <dbReference type="EMBL" id="MCW1916462.1"/>
    </source>
</evidence>
<name>A0ABT3G9D5_9BACT</name>
<evidence type="ECO:0000313" key="3">
    <source>
        <dbReference type="Proteomes" id="UP001165653"/>
    </source>
</evidence>
<keyword evidence="1" id="KW-1133">Transmembrane helix</keyword>
<accession>A0ABT3G9D5</accession>
<dbReference type="EMBL" id="JAPDDR010000015">
    <property type="protein sequence ID" value="MCW1916462.1"/>
    <property type="molecule type" value="Genomic_DNA"/>
</dbReference>
<reference evidence="2" key="1">
    <citation type="submission" date="2022-10" db="EMBL/GenBank/DDBJ databases">
        <title>Luteolibacter sp. GHJ8, whole genome shotgun sequencing project.</title>
        <authorList>
            <person name="Zhao G."/>
            <person name="Shen L."/>
        </authorList>
    </citation>
    <scope>NUCLEOTIDE SEQUENCE</scope>
    <source>
        <strain evidence="2">GHJ8</strain>
    </source>
</reference>
<keyword evidence="1" id="KW-0472">Membrane</keyword>
<proteinExistence type="predicted"/>
<evidence type="ECO:0000256" key="1">
    <source>
        <dbReference type="SAM" id="Phobius"/>
    </source>
</evidence>
<organism evidence="2 3">
    <name type="scientific">Luteolibacter rhizosphaerae</name>
    <dbReference type="NCBI Taxonomy" id="2989719"/>
    <lineage>
        <taxon>Bacteria</taxon>
        <taxon>Pseudomonadati</taxon>
        <taxon>Verrucomicrobiota</taxon>
        <taxon>Verrucomicrobiia</taxon>
        <taxon>Verrucomicrobiales</taxon>
        <taxon>Verrucomicrobiaceae</taxon>
        <taxon>Luteolibacter</taxon>
    </lineage>
</organism>
<gene>
    <name evidence="2" type="ORF">OJ996_22940</name>
</gene>
<sequence>MKLALHRSIIFWSGILVMAFICWAWRDSQQAVTLATIGSPSAFHGHSGILFRETHSDEAGVWRYPATSFYDNPVTPDPFPPPFTFTTEFDALDRKVEMINTLPELLLDRAIPIRIAAEYWAPEGIHNNLTLFIPHWLLLLSFALPWSALLFWRARRRKRGALRGA</sequence>
<dbReference type="Proteomes" id="UP001165653">
    <property type="component" value="Unassembled WGS sequence"/>
</dbReference>
<protein>
    <recommendedName>
        <fullName evidence="4">Secreted protein</fullName>
    </recommendedName>
</protein>
<feature type="transmembrane region" description="Helical" evidence="1">
    <location>
        <begin position="132"/>
        <end position="152"/>
    </location>
</feature>
<feature type="transmembrane region" description="Helical" evidence="1">
    <location>
        <begin position="9"/>
        <end position="26"/>
    </location>
</feature>
<dbReference type="RefSeq" id="WP_264516039.1">
    <property type="nucleotide sequence ID" value="NZ_JAPDDR010000015.1"/>
</dbReference>
<evidence type="ECO:0008006" key="4">
    <source>
        <dbReference type="Google" id="ProtNLM"/>
    </source>
</evidence>
<keyword evidence="3" id="KW-1185">Reference proteome</keyword>